<organism evidence="1 2">
    <name type="scientific">Pseudomonas gregormendelii</name>
    <dbReference type="NCBI Taxonomy" id="1628277"/>
    <lineage>
        <taxon>Bacteria</taxon>
        <taxon>Pseudomonadati</taxon>
        <taxon>Pseudomonadota</taxon>
        <taxon>Gammaproteobacteria</taxon>
        <taxon>Pseudomonadales</taxon>
        <taxon>Pseudomonadaceae</taxon>
        <taxon>Pseudomonas</taxon>
    </lineage>
</organism>
<reference evidence="1 2" key="1">
    <citation type="journal article" date="2021" name="Int. J. Syst. Evol. Microbiol.">
        <title>Pseudomonas piscium sp. nov., Pseudomonas pisciculturae sp. nov., Pseudomonas mucoides sp. nov. and Pseudomonas neuropathica sp. nov. isolated from rainbow trout.</title>
        <authorList>
            <person name="Duman M."/>
            <person name="Mulet M."/>
            <person name="Altun S."/>
            <person name="Saticioglu I.B."/>
            <person name="Gomila M."/>
            <person name="Lalucat J."/>
            <person name="Garcia-Valdes E."/>
        </authorList>
    </citation>
    <scope>NUCLEOTIDE SEQUENCE [LARGE SCALE GENOMIC DNA]</scope>
    <source>
        <strain evidence="1 2">LMG 28632</strain>
    </source>
</reference>
<proteinExistence type="predicted"/>
<accession>A0ABS3AHV1</accession>
<protein>
    <submittedName>
        <fullName evidence="1">Uncharacterized protein</fullName>
    </submittedName>
</protein>
<dbReference type="EMBL" id="JADEVO010000019">
    <property type="protein sequence ID" value="MBN3966600.1"/>
    <property type="molecule type" value="Genomic_DNA"/>
</dbReference>
<sequence length="59" mass="6146">MTDLNGGAFFDAEFVIGHGAAPYRKGQVLHSVFAAAALNGAPTECLTGSLVTPRIKRSI</sequence>
<keyword evidence="2" id="KW-1185">Reference proteome</keyword>
<dbReference type="Proteomes" id="UP000772591">
    <property type="component" value="Unassembled WGS sequence"/>
</dbReference>
<comment type="caution">
    <text evidence="1">The sequence shown here is derived from an EMBL/GenBank/DDBJ whole genome shotgun (WGS) entry which is preliminary data.</text>
</comment>
<evidence type="ECO:0000313" key="2">
    <source>
        <dbReference type="Proteomes" id="UP000772591"/>
    </source>
</evidence>
<name>A0ABS3AHV1_9PSED</name>
<gene>
    <name evidence="1" type="ORF">IMW75_15105</name>
</gene>
<evidence type="ECO:0000313" key="1">
    <source>
        <dbReference type="EMBL" id="MBN3966600.1"/>
    </source>
</evidence>